<accession>A0ABY5ZKE2</accession>
<dbReference type="Proteomes" id="UP001060414">
    <property type="component" value="Chromosome"/>
</dbReference>
<evidence type="ECO:0000256" key="4">
    <source>
        <dbReference type="ARBA" id="ARBA00022989"/>
    </source>
</evidence>
<name>A0ABY5ZKE2_9BACT</name>
<feature type="transmembrane region" description="Helical" evidence="6">
    <location>
        <begin position="311"/>
        <end position="333"/>
    </location>
</feature>
<feature type="transmembrane region" description="Helical" evidence="6">
    <location>
        <begin position="166"/>
        <end position="185"/>
    </location>
</feature>
<dbReference type="Pfam" id="PF07690">
    <property type="entry name" value="MFS_1"/>
    <property type="match status" value="1"/>
</dbReference>
<keyword evidence="4 6" id="KW-1133">Transmembrane helix</keyword>
<evidence type="ECO:0000259" key="7">
    <source>
        <dbReference type="PROSITE" id="PS50850"/>
    </source>
</evidence>
<feature type="transmembrane region" description="Helical" evidence="6">
    <location>
        <begin position="283"/>
        <end position="305"/>
    </location>
</feature>
<dbReference type="SUPFAM" id="SSF103473">
    <property type="entry name" value="MFS general substrate transporter"/>
    <property type="match status" value="1"/>
</dbReference>
<dbReference type="PANTHER" id="PTHR43124:SF3">
    <property type="entry name" value="CHLORAMPHENICOL EFFLUX PUMP RV0191"/>
    <property type="match status" value="1"/>
</dbReference>
<keyword evidence="5 6" id="KW-0472">Membrane</keyword>
<dbReference type="InterPro" id="IPR020846">
    <property type="entry name" value="MFS_dom"/>
</dbReference>
<dbReference type="InterPro" id="IPR050189">
    <property type="entry name" value="MFS_Efflux_Transporters"/>
</dbReference>
<dbReference type="EMBL" id="CP092109">
    <property type="protein sequence ID" value="UWZ79166.1"/>
    <property type="molecule type" value="Genomic_DNA"/>
</dbReference>
<feature type="domain" description="Major facilitator superfamily (MFS) profile" evidence="7">
    <location>
        <begin position="11"/>
        <end position="406"/>
    </location>
</feature>
<dbReference type="PROSITE" id="PS50850">
    <property type="entry name" value="MFS"/>
    <property type="match status" value="1"/>
</dbReference>
<dbReference type="RefSeq" id="WP_260747523.1">
    <property type="nucleotide sequence ID" value="NZ_CP092109.1"/>
</dbReference>
<dbReference type="Gene3D" id="1.20.1250.20">
    <property type="entry name" value="MFS general substrate transporter like domains"/>
    <property type="match status" value="2"/>
</dbReference>
<reference evidence="8" key="1">
    <citation type="journal article" date="2022" name="Environ. Microbiol.">
        <title>Geoalkalibacter halelectricus SAP #1 sp. nov. possessing extracellular electron transfer and mineral#reducing capabilities from a haloalkaline environment.</title>
        <authorList>
            <person name="Yadav S."/>
            <person name="Singh R."/>
            <person name="Sundharam S.S."/>
            <person name="Chaudhary S."/>
            <person name="Krishnamurthi S."/>
            <person name="Patil S.A."/>
        </authorList>
    </citation>
    <scope>NUCLEOTIDE SEQUENCE</scope>
    <source>
        <strain evidence="8">SAP-1</strain>
    </source>
</reference>
<keyword evidence="3 6" id="KW-0812">Transmembrane</keyword>
<proteinExistence type="predicted"/>
<sequence length="406" mass="43655">MRVSAALLMRVFLPFCFAYFLSYLFRTVNAVIAPDLVADLALEPAGLGLLTAAYFLAFAAFQLPLGLLLDRFGPRRVEAALLLVAAAGALLFARAESLNGLLLGRALIGLGVSACLMAAFKAFSQWLPPERLPLANGIQMVSGGLGALAATAPVEAALHFTDWRGIFTLLGWLTLAGAALLFFVVPEGRREDGGESFVEQFRGLGQVVRSFAFWRIAPWAFTGQAAYLSIQGLWSGPWLREVAGRSREETAFILLLIALAMTLGYFFFGALAERLGRRGVPTLTVAAWGMGAFMLVQALLLLHWTPLTLPLWLLFGFCGTACILPYAALAQTFPRRLVGRANSSLNLLVFSAAFGAQWAVGVVIGLWPQTPGGAYAAAGYRAGFGMILLGQILAALWYLRCARRAA</sequence>
<feature type="transmembrane region" description="Helical" evidence="6">
    <location>
        <begin position="250"/>
        <end position="271"/>
    </location>
</feature>
<comment type="subcellular location">
    <subcellularLocation>
        <location evidence="1">Cell membrane</location>
        <topology evidence="1">Multi-pass membrane protein</topology>
    </subcellularLocation>
</comment>
<evidence type="ECO:0000256" key="1">
    <source>
        <dbReference type="ARBA" id="ARBA00004651"/>
    </source>
</evidence>
<feature type="transmembrane region" description="Helical" evidence="6">
    <location>
        <begin position="379"/>
        <end position="399"/>
    </location>
</feature>
<evidence type="ECO:0000256" key="2">
    <source>
        <dbReference type="ARBA" id="ARBA00022475"/>
    </source>
</evidence>
<keyword evidence="9" id="KW-1185">Reference proteome</keyword>
<feature type="transmembrane region" description="Helical" evidence="6">
    <location>
        <begin position="101"/>
        <end position="120"/>
    </location>
</feature>
<feature type="transmembrane region" description="Helical" evidence="6">
    <location>
        <begin position="77"/>
        <end position="95"/>
    </location>
</feature>
<organism evidence="8 9">
    <name type="scientific">Geoalkalibacter halelectricus</name>
    <dbReference type="NCBI Taxonomy" id="2847045"/>
    <lineage>
        <taxon>Bacteria</taxon>
        <taxon>Pseudomonadati</taxon>
        <taxon>Thermodesulfobacteriota</taxon>
        <taxon>Desulfuromonadia</taxon>
        <taxon>Desulfuromonadales</taxon>
        <taxon>Geoalkalibacteraceae</taxon>
        <taxon>Geoalkalibacter</taxon>
    </lineage>
</organism>
<evidence type="ECO:0000256" key="3">
    <source>
        <dbReference type="ARBA" id="ARBA00022692"/>
    </source>
</evidence>
<gene>
    <name evidence="8" type="ORF">L9S41_15995</name>
</gene>
<feature type="transmembrane region" description="Helical" evidence="6">
    <location>
        <begin position="45"/>
        <end position="65"/>
    </location>
</feature>
<protein>
    <submittedName>
        <fullName evidence="8">MFS transporter</fullName>
    </submittedName>
</protein>
<feature type="transmembrane region" description="Helical" evidence="6">
    <location>
        <begin position="132"/>
        <end position="154"/>
    </location>
</feature>
<evidence type="ECO:0000313" key="8">
    <source>
        <dbReference type="EMBL" id="UWZ79166.1"/>
    </source>
</evidence>
<evidence type="ECO:0000256" key="5">
    <source>
        <dbReference type="ARBA" id="ARBA00023136"/>
    </source>
</evidence>
<dbReference type="InterPro" id="IPR011701">
    <property type="entry name" value="MFS"/>
</dbReference>
<feature type="transmembrane region" description="Helical" evidence="6">
    <location>
        <begin position="7"/>
        <end position="25"/>
    </location>
</feature>
<evidence type="ECO:0000313" key="9">
    <source>
        <dbReference type="Proteomes" id="UP001060414"/>
    </source>
</evidence>
<feature type="transmembrane region" description="Helical" evidence="6">
    <location>
        <begin position="345"/>
        <end position="367"/>
    </location>
</feature>
<keyword evidence="2" id="KW-1003">Cell membrane</keyword>
<evidence type="ECO:0000256" key="6">
    <source>
        <dbReference type="SAM" id="Phobius"/>
    </source>
</evidence>
<dbReference type="InterPro" id="IPR036259">
    <property type="entry name" value="MFS_trans_sf"/>
</dbReference>
<feature type="transmembrane region" description="Helical" evidence="6">
    <location>
        <begin position="212"/>
        <end position="230"/>
    </location>
</feature>
<dbReference type="PANTHER" id="PTHR43124">
    <property type="entry name" value="PURINE EFFLUX PUMP PBUE"/>
    <property type="match status" value="1"/>
</dbReference>